<dbReference type="Gene3D" id="3.30.70.1230">
    <property type="entry name" value="Nucleotide cyclase"/>
    <property type="match status" value="1"/>
</dbReference>
<dbReference type="EMBL" id="LJYG01000103">
    <property type="protein sequence ID" value="KRQ06055.1"/>
    <property type="molecule type" value="Genomic_DNA"/>
</dbReference>
<evidence type="ECO:0000313" key="4">
    <source>
        <dbReference type="Proteomes" id="UP000051936"/>
    </source>
</evidence>
<name>A0A0R3D8C0_9BRAD</name>
<dbReference type="PANTHER" id="PTHR43081:SF19">
    <property type="entry name" value="PH-SENSITIVE ADENYLATE CYCLASE RV1264"/>
    <property type="match status" value="1"/>
</dbReference>
<reference evidence="3 4" key="1">
    <citation type="submission" date="2015-09" db="EMBL/GenBank/DDBJ databases">
        <title>Draft Genome Sequence of Bradyrhizobium manausense Strain BR 3351T, a Novel Symbiotic Nitrogen-Fixing Alphaproteobacterium Isolated from Brazilian Amazon Rain Forest.</title>
        <authorList>
            <person name="De Araujo J.L."/>
            <person name="Zilli J.E."/>
        </authorList>
    </citation>
    <scope>NUCLEOTIDE SEQUENCE [LARGE SCALE GENOMIC DNA]</scope>
    <source>
        <strain evidence="3 4">BR3351</strain>
    </source>
</reference>
<feature type="region of interest" description="Disordered" evidence="1">
    <location>
        <begin position="177"/>
        <end position="197"/>
    </location>
</feature>
<dbReference type="Gene3D" id="3.40.50.10070">
    <property type="entry name" value="TolB, N-terminal domain"/>
    <property type="match status" value="1"/>
</dbReference>
<proteinExistence type="predicted"/>
<feature type="compositionally biased region" description="Low complexity" evidence="1">
    <location>
        <begin position="183"/>
        <end position="197"/>
    </location>
</feature>
<dbReference type="Pfam" id="PF00211">
    <property type="entry name" value="Guanylate_cyc"/>
    <property type="match status" value="1"/>
</dbReference>
<sequence length="373" mass="40464">MSEESHTARRLAAILAADVVGYSRLMGADEEGTLAALKGHRKELIDPLIAQHQGRIVKTTGDGLLIEFASIVDAVRFAVVMQQGMKDRNANLDDSHCIRFRVGINVGDVIVEDGDIFGDGVNVAARLETLAEPGEICVSATVREHVGEKLPIGFADLGEHSVKNIARPVHVYRIETRSEPKTASSGNAASSGNPGPAMLALPDRPSIAVLPFANMSGDAEQDYFCDGMVEDIITGLSRLKWMFVIARNSSFVYKGKSVDVKQVGRDLGVRYVLEGSVRKASNRVRVTGQVVEAETGRHVWAERYDRTLDDIFALQDDYDKCGRCHRAKSPPSGGRTCQAKAARQPRCLRSAAPRHPRRLSGHAGSRREGAAVA</sequence>
<dbReference type="InterPro" id="IPR029787">
    <property type="entry name" value="Nucleotide_cyclase"/>
</dbReference>
<dbReference type="InterPro" id="IPR001054">
    <property type="entry name" value="A/G_cyclase"/>
</dbReference>
<keyword evidence="4" id="KW-1185">Reference proteome</keyword>
<dbReference type="SMART" id="SM00044">
    <property type="entry name" value="CYCc"/>
    <property type="match status" value="1"/>
</dbReference>
<evidence type="ECO:0000256" key="1">
    <source>
        <dbReference type="SAM" id="MobiDB-lite"/>
    </source>
</evidence>
<protein>
    <recommendedName>
        <fullName evidence="2">Guanylate cyclase domain-containing protein</fullName>
    </recommendedName>
</protein>
<dbReference type="GO" id="GO:0006171">
    <property type="term" value="P:cAMP biosynthetic process"/>
    <property type="evidence" value="ECO:0007669"/>
    <property type="project" value="TreeGrafter"/>
</dbReference>
<dbReference type="CDD" id="cd07302">
    <property type="entry name" value="CHD"/>
    <property type="match status" value="1"/>
</dbReference>
<evidence type="ECO:0000313" key="3">
    <source>
        <dbReference type="EMBL" id="KRQ06055.1"/>
    </source>
</evidence>
<dbReference type="InterPro" id="IPR050697">
    <property type="entry name" value="Adenylyl/Guanylyl_Cyclase_3/4"/>
</dbReference>
<feature type="domain" description="Guanylate cyclase" evidence="2">
    <location>
        <begin position="13"/>
        <end position="128"/>
    </location>
</feature>
<dbReference type="PROSITE" id="PS50125">
    <property type="entry name" value="GUANYLATE_CYCLASE_2"/>
    <property type="match status" value="1"/>
</dbReference>
<dbReference type="SUPFAM" id="SSF55073">
    <property type="entry name" value="Nucleotide cyclase"/>
    <property type="match status" value="1"/>
</dbReference>
<dbReference type="GO" id="GO:0004016">
    <property type="term" value="F:adenylate cyclase activity"/>
    <property type="evidence" value="ECO:0007669"/>
    <property type="project" value="UniProtKB-ARBA"/>
</dbReference>
<dbReference type="Proteomes" id="UP000051936">
    <property type="component" value="Unassembled WGS sequence"/>
</dbReference>
<dbReference type="GO" id="GO:0035556">
    <property type="term" value="P:intracellular signal transduction"/>
    <property type="evidence" value="ECO:0007669"/>
    <property type="project" value="InterPro"/>
</dbReference>
<comment type="caution">
    <text evidence="3">The sequence shown here is derived from an EMBL/GenBank/DDBJ whole genome shotgun (WGS) entry which is preliminary data.</text>
</comment>
<accession>A0A0R3D8C0</accession>
<dbReference type="STRING" id="989370.AOQ71_27140"/>
<gene>
    <name evidence="3" type="ORF">AOQ71_27140</name>
</gene>
<organism evidence="3 4">
    <name type="scientific">Bradyrhizobium manausense</name>
    <dbReference type="NCBI Taxonomy" id="989370"/>
    <lineage>
        <taxon>Bacteria</taxon>
        <taxon>Pseudomonadati</taxon>
        <taxon>Pseudomonadota</taxon>
        <taxon>Alphaproteobacteria</taxon>
        <taxon>Hyphomicrobiales</taxon>
        <taxon>Nitrobacteraceae</taxon>
        <taxon>Bradyrhizobium</taxon>
    </lineage>
</organism>
<feature type="region of interest" description="Disordered" evidence="1">
    <location>
        <begin position="327"/>
        <end position="373"/>
    </location>
</feature>
<dbReference type="PANTHER" id="PTHR43081">
    <property type="entry name" value="ADENYLATE CYCLASE, TERMINAL-DIFFERENTIATION SPECIFIC-RELATED"/>
    <property type="match status" value="1"/>
</dbReference>
<evidence type="ECO:0000259" key="2">
    <source>
        <dbReference type="PROSITE" id="PS50125"/>
    </source>
</evidence>
<dbReference type="AlphaFoldDB" id="A0A0R3D8C0"/>